<name>A0A1T5FQ07_9FLAO</name>
<dbReference type="EMBL" id="FUYZ01000007">
    <property type="protein sequence ID" value="SKB98224.1"/>
    <property type="molecule type" value="Genomic_DNA"/>
</dbReference>
<evidence type="ECO:0000259" key="3">
    <source>
        <dbReference type="Pfam" id="PF18962"/>
    </source>
</evidence>
<evidence type="ECO:0000313" key="5">
    <source>
        <dbReference type="Proteomes" id="UP000191112"/>
    </source>
</evidence>
<evidence type="ECO:0000313" key="4">
    <source>
        <dbReference type="EMBL" id="SKB98224.1"/>
    </source>
</evidence>
<proteinExistence type="predicted"/>
<gene>
    <name evidence="4" type="ORF">SAMN05660477_02208</name>
</gene>
<dbReference type="Gene3D" id="2.60.120.200">
    <property type="match status" value="1"/>
</dbReference>
<dbReference type="Proteomes" id="UP000191112">
    <property type="component" value="Unassembled WGS sequence"/>
</dbReference>
<evidence type="ECO:0000256" key="1">
    <source>
        <dbReference type="ARBA" id="ARBA00022729"/>
    </source>
</evidence>
<dbReference type="NCBIfam" id="TIGR04183">
    <property type="entry name" value="Por_Secre_tail"/>
    <property type="match status" value="1"/>
</dbReference>
<dbReference type="AlphaFoldDB" id="A0A1T5FQ07"/>
<accession>A0A1T5FQ07</accession>
<protein>
    <submittedName>
        <fullName evidence="4">Por secretion system C-terminal sorting domain-containing protein</fullName>
    </submittedName>
</protein>
<keyword evidence="1 2" id="KW-0732">Signal</keyword>
<keyword evidence="5" id="KW-1185">Reference proteome</keyword>
<dbReference type="Gene3D" id="2.60.40.1080">
    <property type="match status" value="1"/>
</dbReference>
<dbReference type="OrthoDB" id="8781670at2"/>
<sequence length="525" mass="58486">MKKLSFLLLMFCIQISYAQYLFEDFSGGAIPSTWTIVKTNPTNNWKISAEQPDGHYEAVCSAIQNSGDIDEWLITKSFSLENSTKPYMEMFTNFSSVDAELELMSFEVLSSIDNGTTWQTVWTTNDFSYWYDYSTILVNSKLDNLKGKPNVKLALRFRGLDPSLQSTVWLSKLSVKEDTRIQPTSVDLSVNGGGAPEVIVGSSIKLNAVVNPSTANQKVVWTVEEGYENASIWEGEVFAYLPGKAVIRATSVDDPTIYKDIEITILKENDPCQQKFDGVVSYVSGINGSMNQLVANDIIIQPNTKFSFTGIKMLVNFDIKNAEHYPPFTINIHEDNAGKPGTIIKTLSNLEVKPPFGTGLYQDIQIDFPTLYDFPTDVLAKKYWLSVTTNDDGYPIRWVGYNIDDDSLPSMGSTNNGATWTPKINDNGKGVDNIFQILGACTPALATAEVYKKTIKVYPNPVKNTLYISSKEKIVEAQIYDMQGKSLKTSFNQSSISFANLPKGVYIVKMKDVNSNVTTEKVVKE</sequence>
<feature type="chain" id="PRO_5012459510" evidence="2">
    <location>
        <begin position="19"/>
        <end position="525"/>
    </location>
</feature>
<dbReference type="STRING" id="619805.SAMN05660477_02208"/>
<reference evidence="4 5" key="1">
    <citation type="submission" date="2017-02" db="EMBL/GenBank/DDBJ databases">
        <authorList>
            <person name="Peterson S.W."/>
        </authorList>
    </citation>
    <scope>NUCLEOTIDE SEQUENCE [LARGE SCALE GENOMIC DNA]</scope>
    <source>
        <strain evidence="4 5">DSM 22323</strain>
    </source>
</reference>
<feature type="signal peptide" evidence="2">
    <location>
        <begin position="1"/>
        <end position="18"/>
    </location>
</feature>
<dbReference type="Pfam" id="PF18962">
    <property type="entry name" value="Por_Secre_tail"/>
    <property type="match status" value="1"/>
</dbReference>
<feature type="domain" description="Secretion system C-terminal sorting" evidence="3">
    <location>
        <begin position="457"/>
        <end position="523"/>
    </location>
</feature>
<dbReference type="InterPro" id="IPR026444">
    <property type="entry name" value="Secre_tail"/>
</dbReference>
<dbReference type="RefSeq" id="WP_079667421.1">
    <property type="nucleotide sequence ID" value="NZ_FUYZ01000007.1"/>
</dbReference>
<evidence type="ECO:0000256" key="2">
    <source>
        <dbReference type="SAM" id="SignalP"/>
    </source>
</evidence>
<dbReference type="NCBIfam" id="NF038128">
    <property type="entry name" value="choice_anch_J"/>
    <property type="match status" value="1"/>
</dbReference>
<organism evidence="4 5">
    <name type="scientific">Soonwooa buanensis</name>
    <dbReference type="NCBI Taxonomy" id="619805"/>
    <lineage>
        <taxon>Bacteria</taxon>
        <taxon>Pseudomonadati</taxon>
        <taxon>Bacteroidota</taxon>
        <taxon>Flavobacteriia</taxon>
        <taxon>Flavobacteriales</taxon>
        <taxon>Weeksellaceae</taxon>
        <taxon>Chryseobacterium group</taxon>
        <taxon>Soonwooa</taxon>
    </lineage>
</organism>